<feature type="signal peptide" evidence="1">
    <location>
        <begin position="1"/>
        <end position="20"/>
    </location>
</feature>
<accession>A0ABT8T9S9</accession>
<proteinExistence type="predicted"/>
<keyword evidence="3" id="KW-1185">Reference proteome</keyword>
<dbReference type="EMBL" id="JAULJQ010000010">
    <property type="protein sequence ID" value="MDO2410005.1"/>
    <property type="molecule type" value="Genomic_DNA"/>
</dbReference>
<protein>
    <recommendedName>
        <fullName evidence="4">Lipoprotein</fullName>
    </recommendedName>
</protein>
<reference evidence="2 3" key="1">
    <citation type="submission" date="2023-06" db="EMBL/GenBank/DDBJ databases">
        <title>Campylobacter magnum sp. nov., isolated from cecal contents of domestic pigs (Sus scrofa domesticus).</title>
        <authorList>
            <person name="Papic B."/>
            <person name="Gruntar I."/>
        </authorList>
    </citation>
    <scope>NUCLEOTIDE SEQUENCE [LARGE SCALE GENOMIC DNA]</scope>
    <source>
        <strain evidence="3">34484-21</strain>
    </source>
</reference>
<gene>
    <name evidence="2" type="ORF">Q2362_07900</name>
</gene>
<feature type="chain" id="PRO_5045527252" description="Lipoprotein" evidence="1">
    <location>
        <begin position="21"/>
        <end position="46"/>
    </location>
</feature>
<evidence type="ECO:0000313" key="2">
    <source>
        <dbReference type="EMBL" id="MDO2410005.1"/>
    </source>
</evidence>
<dbReference type="Proteomes" id="UP001171111">
    <property type="component" value="Unassembled WGS sequence"/>
</dbReference>
<keyword evidence="1" id="KW-0732">Signal</keyword>
<dbReference type="RefSeq" id="WP_302244780.1">
    <property type="nucleotide sequence ID" value="NZ_JAULJQ010000010.1"/>
</dbReference>
<organism evidence="2 3">
    <name type="scientific">Campylobacter magnus</name>
    <dbReference type="NCBI Taxonomy" id="3026462"/>
    <lineage>
        <taxon>Bacteria</taxon>
        <taxon>Pseudomonadati</taxon>
        <taxon>Campylobacterota</taxon>
        <taxon>Epsilonproteobacteria</taxon>
        <taxon>Campylobacterales</taxon>
        <taxon>Campylobacteraceae</taxon>
        <taxon>Campylobacter</taxon>
    </lineage>
</organism>
<evidence type="ECO:0000256" key="1">
    <source>
        <dbReference type="SAM" id="SignalP"/>
    </source>
</evidence>
<name>A0ABT8T9S9_9BACT</name>
<sequence length="46" mass="5274">MKKILILGLTLFALFNTGCATKNAKWDNLFDSQDWQSINTRQDNAK</sequence>
<evidence type="ECO:0000313" key="3">
    <source>
        <dbReference type="Proteomes" id="UP001171111"/>
    </source>
</evidence>
<evidence type="ECO:0008006" key="4">
    <source>
        <dbReference type="Google" id="ProtNLM"/>
    </source>
</evidence>
<comment type="caution">
    <text evidence="2">The sequence shown here is derived from an EMBL/GenBank/DDBJ whole genome shotgun (WGS) entry which is preliminary data.</text>
</comment>